<dbReference type="STRING" id="168384.SAMN05660368_02145"/>
<dbReference type="EMBL" id="ACCL02000010">
    <property type="protein sequence ID" value="EET60524.1"/>
    <property type="molecule type" value="Genomic_DNA"/>
</dbReference>
<feature type="domain" description="Peptidase C45 hydrolase" evidence="1">
    <location>
        <begin position="103"/>
        <end position="240"/>
    </location>
</feature>
<dbReference type="Proteomes" id="UP000005561">
    <property type="component" value="Unassembled WGS sequence"/>
</dbReference>
<dbReference type="InterPro" id="IPR005079">
    <property type="entry name" value="Peptidase_C45_hydrolase"/>
</dbReference>
<comment type="caution">
    <text evidence="2">The sequence shown here is derived from an EMBL/GenBank/DDBJ whole genome shotgun (WGS) entry which is preliminary data.</text>
</comment>
<dbReference type="InterPro" id="IPR029055">
    <property type="entry name" value="Ntn_hydrolases_N"/>
</dbReference>
<evidence type="ECO:0000313" key="3">
    <source>
        <dbReference type="Proteomes" id="UP000005561"/>
    </source>
</evidence>
<dbReference type="AlphaFoldDB" id="C6LFD9"/>
<organism evidence="2 3">
    <name type="scientific">Marvinbryantia formatexigens DSM 14469</name>
    <dbReference type="NCBI Taxonomy" id="478749"/>
    <lineage>
        <taxon>Bacteria</taxon>
        <taxon>Bacillati</taxon>
        <taxon>Bacillota</taxon>
        <taxon>Clostridia</taxon>
        <taxon>Lachnospirales</taxon>
        <taxon>Lachnospiraceae</taxon>
        <taxon>Marvinbryantia</taxon>
    </lineage>
</organism>
<dbReference type="InterPro" id="IPR047801">
    <property type="entry name" value="Peptidase_C45"/>
</dbReference>
<dbReference type="RefSeq" id="WP_006862133.1">
    <property type="nucleotide sequence ID" value="NZ_ACCL02000010.1"/>
</dbReference>
<evidence type="ECO:0000313" key="2">
    <source>
        <dbReference type="EMBL" id="EET60524.1"/>
    </source>
</evidence>
<dbReference type="Pfam" id="PF03417">
    <property type="entry name" value="AAT"/>
    <property type="match status" value="1"/>
</dbReference>
<proteinExistence type="predicted"/>
<dbReference type="NCBIfam" id="NF040521">
    <property type="entry name" value="C45_proenzyme"/>
    <property type="match status" value="1"/>
</dbReference>
<protein>
    <recommendedName>
        <fullName evidence="1">Peptidase C45 hydrolase domain-containing protein</fullName>
    </recommendedName>
</protein>
<dbReference type="SUPFAM" id="SSF56235">
    <property type="entry name" value="N-terminal nucleophile aminohydrolases (Ntn hydrolases)"/>
    <property type="match status" value="1"/>
</dbReference>
<dbReference type="OrthoDB" id="8617387at2"/>
<dbReference type="Gene3D" id="3.60.60.10">
    <property type="entry name" value="Penicillin V Acylase, Chain A"/>
    <property type="match status" value="2"/>
</dbReference>
<name>C6LFD9_9FIRM</name>
<keyword evidence="3" id="KW-1185">Reference proteome</keyword>
<reference evidence="2" key="1">
    <citation type="submission" date="2009-07" db="EMBL/GenBank/DDBJ databases">
        <authorList>
            <person name="Weinstock G."/>
            <person name="Sodergren E."/>
            <person name="Clifton S."/>
            <person name="Fulton L."/>
            <person name="Fulton B."/>
            <person name="Courtney L."/>
            <person name="Fronick C."/>
            <person name="Harrison M."/>
            <person name="Strong C."/>
            <person name="Farmer C."/>
            <person name="Delahaunty K."/>
            <person name="Markovic C."/>
            <person name="Hall O."/>
            <person name="Minx P."/>
            <person name="Tomlinson C."/>
            <person name="Mitreva M."/>
            <person name="Nelson J."/>
            <person name="Hou S."/>
            <person name="Wollam A."/>
            <person name="Pepin K.H."/>
            <person name="Johnson M."/>
            <person name="Bhonagiri V."/>
            <person name="Nash W.E."/>
            <person name="Warren W."/>
            <person name="Chinwalla A."/>
            <person name="Mardis E.R."/>
            <person name="Wilson R.K."/>
        </authorList>
    </citation>
    <scope>NUCLEOTIDE SEQUENCE [LARGE SCALE GENOMIC DNA]</scope>
    <source>
        <strain evidence="2">DSM 14469</strain>
    </source>
</reference>
<dbReference type="PANTHER" id="PTHR34180:SF1">
    <property type="entry name" value="BETA-ALANYL-DOPAMINE_CARCININE HYDROLASE"/>
    <property type="match status" value="1"/>
</dbReference>
<dbReference type="InterPro" id="IPR047794">
    <property type="entry name" value="C45_proenzyme-like"/>
</dbReference>
<sequence>MYHHIFSWNHYDIGFQWGSLLAANSNFILENIPFPLDGERTGFSEKCLPLYKQYFPEILEEIQGIADGQSCAASKIHAFLFSMYALPPACHCSCFAVSAKRQILLGRNSDFLTMLEETNRNVIYDFETGSYAFTGNTTAFVQMEDGINEKGLAVGLTSVFPRMIKPGLNAGMLLRYFLEKCTCTEHALEELKRLPVSSAQTIIFADISGNIALAECDARQIVITRSSADAPYVCATNCFHADVLRTPSDIFPSATYSSTLSSDLQYDAPFPGVQSGIFPPATRSGTSAPGSYNGAGMNSPISFPDDWKAELRYQTLTRTLSHNADNFTLRDGMDLLSGKKGFLCQYDRKSGRDTVWSVLYDLSNHNIYRAEGNPPEQPYREDDCFIF</sequence>
<dbReference type="eggNOG" id="COG4927">
    <property type="taxonomic scope" value="Bacteria"/>
</dbReference>
<accession>C6LFD9</accession>
<dbReference type="PANTHER" id="PTHR34180">
    <property type="entry name" value="PEPTIDASE C45"/>
    <property type="match status" value="1"/>
</dbReference>
<gene>
    <name evidence="2" type="ORF">BRYFOR_07341</name>
</gene>
<evidence type="ECO:0000259" key="1">
    <source>
        <dbReference type="Pfam" id="PF03417"/>
    </source>
</evidence>